<name>A0A1I1A063_9CLOT</name>
<evidence type="ECO:0000313" key="2">
    <source>
        <dbReference type="Proteomes" id="UP000198619"/>
    </source>
</evidence>
<protein>
    <submittedName>
        <fullName evidence="1">SEC-C motif-containing protein</fullName>
    </submittedName>
</protein>
<dbReference type="Proteomes" id="UP000198619">
    <property type="component" value="Unassembled WGS sequence"/>
</dbReference>
<dbReference type="RefSeq" id="WP_090042334.1">
    <property type="nucleotide sequence ID" value="NZ_FOKI01000026.1"/>
</dbReference>
<dbReference type="EMBL" id="FOKI01000026">
    <property type="protein sequence ID" value="SFB29783.1"/>
    <property type="molecule type" value="Genomic_DNA"/>
</dbReference>
<reference evidence="1 2" key="1">
    <citation type="submission" date="2016-10" db="EMBL/GenBank/DDBJ databases">
        <authorList>
            <person name="de Groot N.N."/>
        </authorList>
    </citation>
    <scope>NUCLEOTIDE SEQUENCE [LARGE SCALE GENOMIC DNA]</scope>
    <source>
        <strain evidence="1 2">DSM 12271</strain>
    </source>
</reference>
<dbReference type="AlphaFoldDB" id="A0A1I1A063"/>
<dbReference type="OrthoDB" id="9814022at2"/>
<dbReference type="InterPro" id="IPR004027">
    <property type="entry name" value="SEC_C_motif"/>
</dbReference>
<proteinExistence type="predicted"/>
<accession>A0A1I1A063</accession>
<gene>
    <name evidence="1" type="ORF">SAMN04488528_102626</name>
</gene>
<evidence type="ECO:0000313" key="1">
    <source>
        <dbReference type="EMBL" id="SFB29783.1"/>
    </source>
</evidence>
<dbReference type="Pfam" id="PF02810">
    <property type="entry name" value="SEC-C"/>
    <property type="match status" value="1"/>
</dbReference>
<dbReference type="SUPFAM" id="SSF103642">
    <property type="entry name" value="Sec-C motif"/>
    <property type="match status" value="1"/>
</dbReference>
<keyword evidence="2" id="KW-1185">Reference proteome</keyword>
<organism evidence="1 2">
    <name type="scientific">Clostridium frigidicarnis</name>
    <dbReference type="NCBI Taxonomy" id="84698"/>
    <lineage>
        <taxon>Bacteria</taxon>
        <taxon>Bacillati</taxon>
        <taxon>Bacillota</taxon>
        <taxon>Clostridia</taxon>
        <taxon>Eubacteriales</taxon>
        <taxon>Clostridiaceae</taxon>
        <taxon>Clostridium</taxon>
    </lineage>
</organism>
<dbReference type="Gene3D" id="3.10.450.50">
    <property type="match status" value="1"/>
</dbReference>
<dbReference type="STRING" id="84698.SAMN04488528_102626"/>
<sequence length="381" mass="44065">MNLSTNSKNTASEKVEKELKSLFKDLKNNKISSNILNSYTKSDLDEIRKYYGIPGASSLKKGDLVNKIVDFTKENMEDIFSNHLNAEEFNLLKKITFDSDKTYIISYDEITLLKSLKILGLAFPCLINKENSVIIPSDYLDQIKELIGNCSVEEKIISSNKMIKIVKGCLYHYGVISINDIHPIVLTYLKEDISMDNFIKLLNLYCKKYDDIRIKDKILCHKDIFNTNSLIENQQSKENLDYKQFSIDDILLYSDGNTFNWNHYETHLYTYLNSIMDVNSEEVAKIVNRCTIWIKNNFNIPTILNYLNTYVHFKDEGQMIHVTPYIKDVMNNVSLWAFKGHCNNDLYGRKQTSNLITSNKIGRNDPCPCGSNKKYKKCCGK</sequence>